<reference evidence="2" key="1">
    <citation type="journal article" date="2024" name="Antonie Van Leeuwenhoek">
        <title>Bradyrhizobium ontarionense sp. nov., a novel bacterial symbiont isolated from Aeschynomene indica (Indian jointvetch), harbours photosynthesis, nitrogen fixation and nitrous oxide (N2O) reductase genes.</title>
        <authorList>
            <person name="Bromfield E.S.P."/>
            <person name="Cloutier S."/>
        </authorList>
    </citation>
    <scope>NUCLEOTIDE SEQUENCE</scope>
    <source>
        <strain evidence="2">A19</strain>
    </source>
</reference>
<sequence>MILQPAVLALLAASCLSALVMLPACVFALQLLLQWDPASGSERQIRLEKMTYLVSTQVAFVAAVELVSLAAFAFNADRMSALFVGAMCAVGTLNASVYGFPTLFAKIAVFFVTFVWLILDRTDACGRDYPFIRQKYFGILLLGPLIILESGLQLAYFVDLKTATITSCCGKLFGDSGREAGADIAGMNPKLALGLLVVGLSITIALAVFAPKSRLAARLLGLASPAAFIIAIAAVISVISVHVYEQPHHHCPFCLLKREYGYFGFMLYIPLFAATGTGMSAGLMAALPERASLAGPMPQLLRRLSLVTMLGLLAFGGLSLWAVTMSRLALT</sequence>
<feature type="transmembrane region" description="Helical" evidence="1">
    <location>
        <begin position="222"/>
        <end position="243"/>
    </location>
</feature>
<feature type="transmembrane region" description="Helical" evidence="1">
    <location>
        <begin position="263"/>
        <end position="288"/>
    </location>
</feature>
<dbReference type="RefSeq" id="WP_231318488.1">
    <property type="nucleotide sequence ID" value="NZ_CP088156.1"/>
</dbReference>
<feature type="transmembrane region" description="Helical" evidence="1">
    <location>
        <begin position="139"/>
        <end position="158"/>
    </location>
</feature>
<keyword evidence="1" id="KW-0812">Transmembrane</keyword>
<name>A0ABY3R6M5_9BRAD</name>
<feature type="transmembrane region" description="Helical" evidence="1">
    <location>
        <begin position="103"/>
        <end position="119"/>
    </location>
</feature>
<dbReference type="Proteomes" id="UP001431010">
    <property type="component" value="Chromosome"/>
</dbReference>
<keyword evidence="1" id="KW-1133">Transmembrane helix</keyword>
<evidence type="ECO:0000313" key="3">
    <source>
        <dbReference type="Proteomes" id="UP001431010"/>
    </source>
</evidence>
<accession>A0ABY3R6M5</accession>
<feature type="transmembrane region" description="Helical" evidence="1">
    <location>
        <begin position="52"/>
        <end position="74"/>
    </location>
</feature>
<evidence type="ECO:0000256" key="1">
    <source>
        <dbReference type="SAM" id="Phobius"/>
    </source>
</evidence>
<proteinExistence type="predicted"/>
<gene>
    <name evidence="2" type="ORF">LQG66_25990</name>
</gene>
<protein>
    <submittedName>
        <fullName evidence="2">Uncharacterized protein</fullName>
    </submittedName>
</protein>
<evidence type="ECO:0000313" key="2">
    <source>
        <dbReference type="EMBL" id="UFZ02702.1"/>
    </source>
</evidence>
<feature type="transmembrane region" description="Helical" evidence="1">
    <location>
        <begin position="300"/>
        <end position="323"/>
    </location>
</feature>
<keyword evidence="1" id="KW-0472">Membrane</keyword>
<organism evidence="2 3">
    <name type="scientific">Bradyrhizobium ontarionense</name>
    <dbReference type="NCBI Taxonomy" id="2898149"/>
    <lineage>
        <taxon>Bacteria</taxon>
        <taxon>Pseudomonadati</taxon>
        <taxon>Pseudomonadota</taxon>
        <taxon>Alphaproteobacteria</taxon>
        <taxon>Hyphomicrobiales</taxon>
        <taxon>Nitrobacteraceae</taxon>
        <taxon>Bradyrhizobium</taxon>
    </lineage>
</organism>
<dbReference type="EMBL" id="CP088156">
    <property type="protein sequence ID" value="UFZ02702.1"/>
    <property type="molecule type" value="Genomic_DNA"/>
</dbReference>
<keyword evidence="3" id="KW-1185">Reference proteome</keyword>
<feature type="transmembrane region" description="Helical" evidence="1">
    <location>
        <begin position="191"/>
        <end position="210"/>
    </location>
</feature>